<dbReference type="EMBL" id="KV417575">
    <property type="protein sequence ID" value="KZP18120.1"/>
    <property type="molecule type" value="Genomic_DNA"/>
</dbReference>
<keyword evidence="8" id="KW-1185">Reference proteome</keyword>
<feature type="transmembrane region" description="Helical" evidence="5">
    <location>
        <begin position="134"/>
        <end position="158"/>
    </location>
</feature>
<dbReference type="InterPro" id="IPR011701">
    <property type="entry name" value="MFS"/>
</dbReference>
<dbReference type="GO" id="GO:0016020">
    <property type="term" value="C:membrane"/>
    <property type="evidence" value="ECO:0007669"/>
    <property type="project" value="UniProtKB-SubCell"/>
</dbReference>
<proteinExistence type="predicted"/>
<feature type="transmembrane region" description="Helical" evidence="5">
    <location>
        <begin position="332"/>
        <end position="351"/>
    </location>
</feature>
<dbReference type="STRING" id="436010.A0A166GSH7"/>
<feature type="transmembrane region" description="Helical" evidence="5">
    <location>
        <begin position="307"/>
        <end position="325"/>
    </location>
</feature>
<evidence type="ECO:0000313" key="7">
    <source>
        <dbReference type="EMBL" id="KZP18120.1"/>
    </source>
</evidence>
<evidence type="ECO:0000256" key="2">
    <source>
        <dbReference type="ARBA" id="ARBA00022692"/>
    </source>
</evidence>
<dbReference type="InterPro" id="IPR020846">
    <property type="entry name" value="MFS_dom"/>
</dbReference>
<feature type="transmembrane region" description="Helical" evidence="5">
    <location>
        <begin position="104"/>
        <end position="122"/>
    </location>
</feature>
<evidence type="ECO:0000256" key="5">
    <source>
        <dbReference type="SAM" id="Phobius"/>
    </source>
</evidence>
<feature type="transmembrane region" description="Helical" evidence="5">
    <location>
        <begin position="357"/>
        <end position="376"/>
    </location>
</feature>
<feature type="non-terminal residue" evidence="7">
    <location>
        <position position="1"/>
    </location>
</feature>
<feature type="transmembrane region" description="Helical" evidence="5">
    <location>
        <begin position="200"/>
        <end position="219"/>
    </location>
</feature>
<feature type="non-terminal residue" evidence="7">
    <location>
        <position position="460"/>
    </location>
</feature>
<protein>
    <submittedName>
        <fullName evidence="7">MFS general substrate transporter</fullName>
    </submittedName>
</protein>
<dbReference type="AlphaFoldDB" id="A0A166GSH7"/>
<dbReference type="InterPro" id="IPR036259">
    <property type="entry name" value="MFS_trans_sf"/>
</dbReference>
<name>A0A166GSH7_9AGAM</name>
<dbReference type="OrthoDB" id="440755at2759"/>
<feature type="transmembrane region" description="Helical" evidence="5">
    <location>
        <begin position="435"/>
        <end position="456"/>
    </location>
</feature>
<dbReference type="Gene3D" id="1.20.1250.20">
    <property type="entry name" value="MFS general substrate transporter like domains"/>
    <property type="match status" value="2"/>
</dbReference>
<dbReference type="GO" id="GO:0022857">
    <property type="term" value="F:transmembrane transporter activity"/>
    <property type="evidence" value="ECO:0007669"/>
    <property type="project" value="InterPro"/>
</dbReference>
<dbReference type="Proteomes" id="UP000076532">
    <property type="component" value="Unassembled WGS sequence"/>
</dbReference>
<feature type="domain" description="Major facilitator superfamily (MFS) profile" evidence="6">
    <location>
        <begin position="1"/>
        <end position="460"/>
    </location>
</feature>
<evidence type="ECO:0000256" key="1">
    <source>
        <dbReference type="ARBA" id="ARBA00004141"/>
    </source>
</evidence>
<feature type="transmembrane region" description="Helical" evidence="5">
    <location>
        <begin position="44"/>
        <end position="60"/>
    </location>
</feature>
<feature type="transmembrane region" description="Helical" evidence="5">
    <location>
        <begin position="164"/>
        <end position="188"/>
    </location>
</feature>
<evidence type="ECO:0000256" key="4">
    <source>
        <dbReference type="ARBA" id="ARBA00023136"/>
    </source>
</evidence>
<evidence type="ECO:0000313" key="8">
    <source>
        <dbReference type="Proteomes" id="UP000076532"/>
    </source>
</evidence>
<feature type="transmembrane region" description="Helical" evidence="5">
    <location>
        <begin position="72"/>
        <end position="92"/>
    </location>
</feature>
<dbReference type="Pfam" id="PF07690">
    <property type="entry name" value="MFS_1"/>
    <property type="match status" value="1"/>
</dbReference>
<evidence type="ECO:0000259" key="6">
    <source>
        <dbReference type="PROSITE" id="PS50850"/>
    </source>
</evidence>
<dbReference type="SUPFAM" id="SSF103473">
    <property type="entry name" value="MFS general substrate transporter"/>
    <property type="match status" value="1"/>
</dbReference>
<gene>
    <name evidence="7" type="ORF">FIBSPDRAFT_660754</name>
</gene>
<dbReference type="PROSITE" id="PS50850">
    <property type="entry name" value="MFS"/>
    <property type="match status" value="1"/>
</dbReference>
<keyword evidence="4 5" id="KW-0472">Membrane</keyword>
<feature type="transmembrane region" description="Helical" evidence="5">
    <location>
        <begin position="231"/>
        <end position="251"/>
    </location>
</feature>
<sequence>EIPFVFLLCMAQGATQWGLAMSIAPLHIVGAHFGIDGDAAQESWSAAAYSLTVGTFILVAGRLGDLYGHKRLFIIGWLWYALWSVIGGVSYWGPNVILFDFCRGMQGIGPALLFPNALAILGRTYPPGRRKEMVFSFFGLAAPSGFLIGSVFAGLISQLSFWPWLYWINAIACVIFALLSIPLVPSVHEYNPIRNEPGHLDIPGCITGVIGLVLINFSWNQGPGVGWSTVYVYVLLIVGFCFMGLFFWIELHARHPLIPIKSLSTEIVLVLGAVAAGWASFGIWLFYLYQMWEVLRGQTPLASAAQISPVALAGGCAAITTGLVISKIHPGWLMLISMTAFTVGNVLLATMPIEQTYWTQSFIASIVTPWGMDMSFPASNIMVSNFMPRNQQGLSASLVNTVINYSISIGLGVAGTVESRILANGGSTLEGYRSAWYVGIGLGVLGMAISVCLLLLTGKK</sequence>
<feature type="transmembrane region" description="Helical" evidence="5">
    <location>
        <begin position="397"/>
        <end position="415"/>
    </location>
</feature>
<keyword evidence="2 5" id="KW-0812">Transmembrane</keyword>
<dbReference type="PANTHER" id="PTHR42718:SF1">
    <property type="entry name" value="LOW AFFINITY AMMONIUM TRANSPORTER"/>
    <property type="match status" value="1"/>
</dbReference>
<evidence type="ECO:0000256" key="3">
    <source>
        <dbReference type="ARBA" id="ARBA00022989"/>
    </source>
</evidence>
<feature type="transmembrane region" description="Helical" evidence="5">
    <location>
        <begin position="263"/>
        <end position="287"/>
    </location>
</feature>
<accession>A0A166GSH7</accession>
<comment type="subcellular location">
    <subcellularLocation>
        <location evidence="1">Membrane</location>
        <topology evidence="1">Multi-pass membrane protein</topology>
    </subcellularLocation>
</comment>
<keyword evidence="3 5" id="KW-1133">Transmembrane helix</keyword>
<organism evidence="7 8">
    <name type="scientific">Athelia psychrophila</name>
    <dbReference type="NCBI Taxonomy" id="1759441"/>
    <lineage>
        <taxon>Eukaryota</taxon>
        <taxon>Fungi</taxon>
        <taxon>Dikarya</taxon>
        <taxon>Basidiomycota</taxon>
        <taxon>Agaricomycotina</taxon>
        <taxon>Agaricomycetes</taxon>
        <taxon>Agaricomycetidae</taxon>
        <taxon>Atheliales</taxon>
        <taxon>Atheliaceae</taxon>
        <taxon>Athelia</taxon>
    </lineage>
</organism>
<dbReference type="PANTHER" id="PTHR42718">
    <property type="entry name" value="MAJOR FACILITATOR SUPERFAMILY MULTIDRUG TRANSPORTER MFSC"/>
    <property type="match status" value="1"/>
</dbReference>
<dbReference type="CDD" id="cd17476">
    <property type="entry name" value="MFS_Amf1_MDR_like"/>
    <property type="match status" value="1"/>
</dbReference>
<reference evidence="7 8" key="1">
    <citation type="journal article" date="2016" name="Mol. Biol. Evol.">
        <title>Comparative Genomics of Early-Diverging Mushroom-Forming Fungi Provides Insights into the Origins of Lignocellulose Decay Capabilities.</title>
        <authorList>
            <person name="Nagy L.G."/>
            <person name="Riley R."/>
            <person name="Tritt A."/>
            <person name="Adam C."/>
            <person name="Daum C."/>
            <person name="Floudas D."/>
            <person name="Sun H."/>
            <person name="Yadav J.S."/>
            <person name="Pangilinan J."/>
            <person name="Larsson K.H."/>
            <person name="Matsuura K."/>
            <person name="Barry K."/>
            <person name="Labutti K."/>
            <person name="Kuo R."/>
            <person name="Ohm R.A."/>
            <person name="Bhattacharya S.S."/>
            <person name="Shirouzu T."/>
            <person name="Yoshinaga Y."/>
            <person name="Martin F.M."/>
            <person name="Grigoriev I.V."/>
            <person name="Hibbett D.S."/>
        </authorList>
    </citation>
    <scope>NUCLEOTIDE SEQUENCE [LARGE SCALE GENOMIC DNA]</scope>
    <source>
        <strain evidence="7 8">CBS 109695</strain>
    </source>
</reference>